<accession>A0A816T187</accession>
<feature type="region of interest" description="Disordered" evidence="1">
    <location>
        <begin position="209"/>
        <end position="231"/>
    </location>
</feature>
<feature type="compositionally biased region" description="Low complexity" evidence="1">
    <location>
        <begin position="310"/>
        <end position="326"/>
    </location>
</feature>
<dbReference type="AlphaFoldDB" id="A0A816T187"/>
<feature type="region of interest" description="Disordered" evidence="1">
    <location>
        <begin position="387"/>
        <end position="407"/>
    </location>
</feature>
<feature type="compositionally biased region" description="Acidic residues" evidence="1">
    <location>
        <begin position="297"/>
        <end position="308"/>
    </location>
</feature>
<dbReference type="EMBL" id="CAJNRG010007432">
    <property type="protein sequence ID" value="CAF2094973.1"/>
    <property type="molecule type" value="Genomic_DNA"/>
</dbReference>
<evidence type="ECO:0000313" key="3">
    <source>
        <dbReference type="EMBL" id="CAF3873049.1"/>
    </source>
</evidence>
<protein>
    <submittedName>
        <fullName evidence="2">Uncharacterized protein</fullName>
    </submittedName>
</protein>
<evidence type="ECO:0000313" key="2">
    <source>
        <dbReference type="EMBL" id="CAF2094973.1"/>
    </source>
</evidence>
<reference evidence="2" key="1">
    <citation type="submission" date="2021-02" db="EMBL/GenBank/DDBJ databases">
        <authorList>
            <person name="Nowell W R."/>
        </authorList>
    </citation>
    <scope>NUCLEOTIDE SEQUENCE</scope>
</reference>
<feature type="compositionally biased region" description="Low complexity" evidence="1">
    <location>
        <begin position="392"/>
        <end position="407"/>
    </location>
</feature>
<dbReference type="Proteomes" id="UP000663887">
    <property type="component" value="Unassembled WGS sequence"/>
</dbReference>
<feature type="region of interest" description="Disordered" evidence="1">
    <location>
        <begin position="284"/>
        <end position="330"/>
    </location>
</feature>
<comment type="caution">
    <text evidence="2">The sequence shown here is derived from an EMBL/GenBank/DDBJ whole genome shotgun (WGS) entry which is preliminary data.</text>
</comment>
<dbReference type="EMBL" id="CAJOBF010000812">
    <property type="protein sequence ID" value="CAF3873049.1"/>
    <property type="molecule type" value="Genomic_DNA"/>
</dbReference>
<organism evidence="2 4">
    <name type="scientific">Rotaria magnacalcarata</name>
    <dbReference type="NCBI Taxonomy" id="392030"/>
    <lineage>
        <taxon>Eukaryota</taxon>
        <taxon>Metazoa</taxon>
        <taxon>Spiralia</taxon>
        <taxon>Gnathifera</taxon>
        <taxon>Rotifera</taxon>
        <taxon>Eurotatoria</taxon>
        <taxon>Bdelloidea</taxon>
        <taxon>Philodinida</taxon>
        <taxon>Philodinidae</taxon>
        <taxon>Rotaria</taxon>
    </lineage>
</organism>
<sequence>MTVKSNNSIKSDGLSYWNTKKTTNNNDTIDIDDDERSIAHSVSLLLKNRNIARRNLVQLPSHLVTSPNCQCHRSFHIFCTDLFPENDLTHDMINIHPAPRIHDRDLSHRVSTPYQRNRRRQQEDHSHDSIFTSRSEPIHVPILVSESQTYDKKFRVPPKLPPRTASLNVATPYRSFQNSLKYSPSIRAPKSSTSIEDLQIRASSVFDQSPSTSQFFVPRGPPPSPKTPTQDPVTMLLNLIPPAPLRAISLTPCIRPSNENTKKTTYTPSLKTITYQDHARDYLSASDCSDVDNDRKDDDDDDDDDDNDNNYKNSNKTTTQTKSKTSVRTQSLPRAGVVAHDRWISHNANRYLSLAEVYYSSLDVHKSISERSHRRLRAHTRTMMCTNDNDDAATTASKTTTSKTAPLPSTKSGFGFSKTASSMHFGYAAGRLGVRESFEKWPQSLSHRTPIARKQEITALRLVTLPLVTS</sequence>
<dbReference type="Proteomes" id="UP000663842">
    <property type="component" value="Unassembled WGS sequence"/>
</dbReference>
<evidence type="ECO:0000256" key="1">
    <source>
        <dbReference type="SAM" id="MobiDB-lite"/>
    </source>
</evidence>
<proteinExistence type="predicted"/>
<evidence type="ECO:0000313" key="4">
    <source>
        <dbReference type="Proteomes" id="UP000663887"/>
    </source>
</evidence>
<name>A0A816T187_9BILA</name>
<gene>
    <name evidence="3" type="ORF">UXM345_LOCUS9041</name>
    <name evidence="2" type="ORF">XDN619_LOCUS17491</name>
</gene>